<feature type="compositionally biased region" description="Basic and acidic residues" evidence="1">
    <location>
        <begin position="72"/>
        <end position="85"/>
    </location>
</feature>
<dbReference type="EMBL" id="JAAALK010000283">
    <property type="protein sequence ID" value="KAG8074362.1"/>
    <property type="molecule type" value="Genomic_DNA"/>
</dbReference>
<sequence length="85" mass="9311">MPARSLARSLDAYQQPPVHSPPWCETDSASQSDTAHRAQHGHTVRRARAAHATRLASRPRLCGARSGGADQCQRRAGERRRALST</sequence>
<feature type="region of interest" description="Disordered" evidence="1">
    <location>
        <begin position="1"/>
        <end position="85"/>
    </location>
</feature>
<feature type="compositionally biased region" description="Basic residues" evidence="1">
    <location>
        <begin position="37"/>
        <end position="51"/>
    </location>
</feature>
<evidence type="ECO:0000313" key="2">
    <source>
        <dbReference type="EMBL" id="KAG8074362.1"/>
    </source>
</evidence>
<organism evidence="2 3">
    <name type="scientific">Zizania palustris</name>
    <name type="common">Northern wild rice</name>
    <dbReference type="NCBI Taxonomy" id="103762"/>
    <lineage>
        <taxon>Eukaryota</taxon>
        <taxon>Viridiplantae</taxon>
        <taxon>Streptophyta</taxon>
        <taxon>Embryophyta</taxon>
        <taxon>Tracheophyta</taxon>
        <taxon>Spermatophyta</taxon>
        <taxon>Magnoliopsida</taxon>
        <taxon>Liliopsida</taxon>
        <taxon>Poales</taxon>
        <taxon>Poaceae</taxon>
        <taxon>BOP clade</taxon>
        <taxon>Oryzoideae</taxon>
        <taxon>Oryzeae</taxon>
        <taxon>Zizaniinae</taxon>
        <taxon>Zizania</taxon>
    </lineage>
</organism>
<accession>A0A8J5T014</accession>
<evidence type="ECO:0000313" key="3">
    <source>
        <dbReference type="Proteomes" id="UP000729402"/>
    </source>
</evidence>
<reference evidence="2" key="1">
    <citation type="journal article" date="2021" name="bioRxiv">
        <title>Whole Genome Assembly and Annotation of Northern Wild Rice, Zizania palustris L., Supports a Whole Genome Duplication in the Zizania Genus.</title>
        <authorList>
            <person name="Haas M."/>
            <person name="Kono T."/>
            <person name="Macchietto M."/>
            <person name="Millas R."/>
            <person name="McGilp L."/>
            <person name="Shao M."/>
            <person name="Duquette J."/>
            <person name="Hirsch C.N."/>
            <person name="Kimball J."/>
        </authorList>
    </citation>
    <scope>NUCLEOTIDE SEQUENCE</scope>
    <source>
        <tissue evidence="2">Fresh leaf tissue</tissue>
    </source>
</reference>
<comment type="caution">
    <text evidence="2">The sequence shown here is derived from an EMBL/GenBank/DDBJ whole genome shotgun (WGS) entry which is preliminary data.</text>
</comment>
<protein>
    <submittedName>
        <fullName evidence="2">Uncharacterized protein</fullName>
    </submittedName>
</protein>
<keyword evidence="3" id="KW-1185">Reference proteome</keyword>
<dbReference type="Proteomes" id="UP000729402">
    <property type="component" value="Unassembled WGS sequence"/>
</dbReference>
<proteinExistence type="predicted"/>
<gene>
    <name evidence="2" type="ORF">GUJ93_ZPchr0006g44212</name>
</gene>
<evidence type="ECO:0000256" key="1">
    <source>
        <dbReference type="SAM" id="MobiDB-lite"/>
    </source>
</evidence>
<reference evidence="2" key="2">
    <citation type="submission" date="2021-02" db="EMBL/GenBank/DDBJ databases">
        <authorList>
            <person name="Kimball J.A."/>
            <person name="Haas M.W."/>
            <person name="Macchietto M."/>
            <person name="Kono T."/>
            <person name="Duquette J."/>
            <person name="Shao M."/>
        </authorList>
    </citation>
    <scope>NUCLEOTIDE SEQUENCE</scope>
    <source>
        <tissue evidence="2">Fresh leaf tissue</tissue>
    </source>
</reference>
<name>A0A8J5T014_ZIZPA</name>
<dbReference type="AlphaFoldDB" id="A0A8J5T014"/>